<name>A0ABY0FS94_9PLEO</name>
<dbReference type="EMBL" id="PDXF01000106">
    <property type="protein sequence ID" value="RYN88170.1"/>
    <property type="molecule type" value="Genomic_DNA"/>
</dbReference>
<keyword evidence="2" id="KW-1185">Reference proteome</keyword>
<sequence length="49" mass="5556">MYHAGVFVDNLAELPPAIDAEVRRILRIESWEDRVAAQVNSKRKHISPG</sequence>
<reference evidence="2" key="1">
    <citation type="journal article" date="2019" name="bioRxiv">
        <title>Genomics, evolutionary history and diagnostics of the Alternaria alternata species group including apple and Asian pear pathotypes.</title>
        <authorList>
            <person name="Armitage A.D."/>
            <person name="Cockerton H.M."/>
            <person name="Sreenivasaprasad S."/>
            <person name="Woodhall J.W."/>
            <person name="Lane C.R."/>
            <person name="Harrison R.J."/>
            <person name="Clarkson J.P."/>
        </authorList>
    </citation>
    <scope>NUCLEOTIDE SEQUENCE [LARGE SCALE GENOMIC DNA]</scope>
    <source>
        <strain evidence="2">FERA 635</strain>
    </source>
</reference>
<evidence type="ECO:0000313" key="1">
    <source>
        <dbReference type="EMBL" id="RYN88170.1"/>
    </source>
</evidence>
<dbReference type="Proteomes" id="UP000293195">
    <property type="component" value="Unassembled WGS sequence"/>
</dbReference>
<comment type="caution">
    <text evidence="1">The sequence shown here is derived from an EMBL/GenBank/DDBJ whole genome shotgun (WGS) entry which is preliminary data.</text>
</comment>
<organism evidence="1 2">
    <name type="scientific">Alternaria tenuissima</name>
    <dbReference type="NCBI Taxonomy" id="119927"/>
    <lineage>
        <taxon>Eukaryota</taxon>
        <taxon>Fungi</taxon>
        <taxon>Dikarya</taxon>
        <taxon>Ascomycota</taxon>
        <taxon>Pezizomycotina</taxon>
        <taxon>Dothideomycetes</taxon>
        <taxon>Pleosporomycetidae</taxon>
        <taxon>Pleosporales</taxon>
        <taxon>Pleosporineae</taxon>
        <taxon>Pleosporaceae</taxon>
        <taxon>Alternaria</taxon>
        <taxon>Alternaria sect. Alternaria</taxon>
        <taxon>Alternaria alternata complex</taxon>
    </lineage>
</organism>
<proteinExistence type="predicted"/>
<gene>
    <name evidence="1" type="ORF">AA0119_g12100</name>
</gene>
<evidence type="ECO:0000313" key="2">
    <source>
        <dbReference type="Proteomes" id="UP000293195"/>
    </source>
</evidence>
<accession>A0ABY0FS94</accession>
<protein>
    <submittedName>
        <fullName evidence="1">Uncharacterized protein</fullName>
    </submittedName>
</protein>